<sequence length="82" mass="8945">MAYASVSYRALSKLRAAKLSQLTGTCYLHAANYDCNCGLPSLAIGSEDHSLLNALTTIQERASTGFWLLVDTTGYCVFLYVM</sequence>
<gene>
    <name evidence="1" type="ORF">Slati_0797200</name>
</gene>
<organism evidence="1">
    <name type="scientific">Sesamum latifolium</name>
    <dbReference type="NCBI Taxonomy" id="2727402"/>
    <lineage>
        <taxon>Eukaryota</taxon>
        <taxon>Viridiplantae</taxon>
        <taxon>Streptophyta</taxon>
        <taxon>Embryophyta</taxon>
        <taxon>Tracheophyta</taxon>
        <taxon>Spermatophyta</taxon>
        <taxon>Magnoliopsida</taxon>
        <taxon>eudicotyledons</taxon>
        <taxon>Gunneridae</taxon>
        <taxon>Pentapetalae</taxon>
        <taxon>asterids</taxon>
        <taxon>lamiids</taxon>
        <taxon>Lamiales</taxon>
        <taxon>Pedaliaceae</taxon>
        <taxon>Sesamum</taxon>
    </lineage>
</organism>
<protein>
    <submittedName>
        <fullName evidence="1">Uncharacterized protein</fullName>
    </submittedName>
</protein>
<reference evidence="1" key="1">
    <citation type="submission" date="2020-06" db="EMBL/GenBank/DDBJ databases">
        <authorList>
            <person name="Li T."/>
            <person name="Hu X."/>
            <person name="Zhang T."/>
            <person name="Song X."/>
            <person name="Zhang H."/>
            <person name="Dai N."/>
            <person name="Sheng W."/>
            <person name="Hou X."/>
            <person name="Wei L."/>
        </authorList>
    </citation>
    <scope>NUCLEOTIDE SEQUENCE</scope>
    <source>
        <strain evidence="1">KEN1</strain>
        <tissue evidence="1">Leaf</tissue>
    </source>
</reference>
<reference evidence="1" key="2">
    <citation type="journal article" date="2024" name="Plant">
        <title>Genomic evolution and insights into agronomic trait innovations of Sesamum species.</title>
        <authorList>
            <person name="Miao H."/>
            <person name="Wang L."/>
            <person name="Qu L."/>
            <person name="Liu H."/>
            <person name="Sun Y."/>
            <person name="Le M."/>
            <person name="Wang Q."/>
            <person name="Wei S."/>
            <person name="Zheng Y."/>
            <person name="Lin W."/>
            <person name="Duan Y."/>
            <person name="Cao H."/>
            <person name="Xiong S."/>
            <person name="Wang X."/>
            <person name="Wei L."/>
            <person name="Li C."/>
            <person name="Ma Q."/>
            <person name="Ju M."/>
            <person name="Zhao R."/>
            <person name="Li G."/>
            <person name="Mu C."/>
            <person name="Tian Q."/>
            <person name="Mei H."/>
            <person name="Zhang T."/>
            <person name="Gao T."/>
            <person name="Zhang H."/>
        </authorList>
    </citation>
    <scope>NUCLEOTIDE SEQUENCE</scope>
    <source>
        <strain evidence="1">KEN1</strain>
    </source>
</reference>
<comment type="caution">
    <text evidence="1">The sequence shown here is derived from an EMBL/GenBank/DDBJ whole genome shotgun (WGS) entry which is preliminary data.</text>
</comment>
<dbReference type="EMBL" id="JACGWN010000003">
    <property type="protein sequence ID" value="KAL0454580.1"/>
    <property type="molecule type" value="Genomic_DNA"/>
</dbReference>
<proteinExistence type="predicted"/>
<name>A0AAW2XLK2_9LAMI</name>
<evidence type="ECO:0000313" key="1">
    <source>
        <dbReference type="EMBL" id="KAL0454580.1"/>
    </source>
</evidence>
<accession>A0AAW2XLK2</accession>
<dbReference type="AlphaFoldDB" id="A0AAW2XLK2"/>